<evidence type="ECO:0000256" key="1">
    <source>
        <dbReference type="SAM" id="MobiDB-lite"/>
    </source>
</evidence>
<reference evidence="2" key="1">
    <citation type="submission" date="2017-07" db="EMBL/GenBank/DDBJ databases">
        <title>Taro Niue Genome Assembly and Annotation.</title>
        <authorList>
            <person name="Atibalentja N."/>
            <person name="Keating K."/>
            <person name="Fields C.J."/>
        </authorList>
    </citation>
    <scope>NUCLEOTIDE SEQUENCE</scope>
    <source>
        <strain evidence="2">Niue_2</strain>
        <tissue evidence="2">Leaf</tissue>
    </source>
</reference>
<sequence>MVSPETARTPTRPAHPLGDNDGGHFRHYWRGGAAGPSLQPKKEKLRGWGETQHGEGRFFFSHFYMPSQGPPTRCAASQFPLPTSPGNASSKSSRRIPKSAVSNGPLEADAKSTTPERCQCATCVEQHDNAGQLVQQQEKVSDSSKRCESVQGFEKGLTEHSHLSPIREVSLKDAMISKKSDSAFVDSISTFGKGTMHNKESSRVQSSDQHNMVRSTPVFLESAERKCTSLCREEPSSETFPGQKGFLLEKKSEILSQKTVHKESVGTPLRTFCRRAKKLKEVIVTGVSGHSKVVRGEGSASEQSMTLDAICKSEEPSTRTPEVKKPQVNASHEDSTRSLVANEKERSKVSAVHSIDGCKSTIKQGEERPVEVRSSHCSNDSMKESSSGANHRGKQFKVPKTRTVTGDVPAISSVDAAQVPTIRGISNECAKTDIAVSNPSQSDELRVDINLCESALSKTTPSPLCETRKPDNASLKDLFHSQSSSNSAVHEANGGEKGLELLETLERQKQRVICTSRADVDINCTLAFGEDDTLHQLSRSSPLPDPVVLDFLRETTNHTGSPQRRNFVRNVGNSFVEGQWGTQATRTICMDFLGPVHTQRENTIDPIKNFRSMSPVSSVKGTGYSHEVQLPWQASDSNSSILRHKQILDDILTSSRMLNKRHDYYFANCRRFPSLWSEEELDSLWIGVRRHGRGNWNAMLCDPKLHFAGWRIADDLAERWDVEQAKLLSTPLVQPLRSLEPDTSSTSIISNRLLSNSAVDSSHRNYLPELQNSRNEMGLSLGGVYLKKEVKNTIRNPSHLSDFAVHSVAVTSSLGAGSSYNYRGHQRHPPYTDPGSAHQRLGKSQGRYDLGPTMLEQNSLERLPGSGHQIAALPTSTNLPHWLKEVLGTPASPSEQTLLSTVSTFEHPTVSHAGDQRVVPPFSYPNEQLTPLKDARRGILKRRGTKSNNAGSLGLPTLKSAESKVSDANIFDLNRSSSEAIEQNNLVIIDGDASSEETISDDQSGRP</sequence>
<evidence type="ECO:0000313" key="2">
    <source>
        <dbReference type="EMBL" id="MQL73114.1"/>
    </source>
</evidence>
<dbReference type="AlphaFoldDB" id="A0A843TUP2"/>
<dbReference type="InterPro" id="IPR009057">
    <property type="entry name" value="Homeodomain-like_sf"/>
</dbReference>
<name>A0A843TUP2_COLES</name>
<feature type="compositionally biased region" description="Polar residues" evidence="1">
    <location>
        <begin position="375"/>
        <end position="389"/>
    </location>
</feature>
<feature type="compositionally biased region" description="Basic and acidic residues" evidence="1">
    <location>
        <begin position="365"/>
        <end position="374"/>
    </location>
</feature>
<feature type="region of interest" description="Disordered" evidence="1">
    <location>
        <begin position="1"/>
        <end position="23"/>
    </location>
</feature>
<protein>
    <submittedName>
        <fullName evidence="2">Uncharacterized protein</fullName>
    </submittedName>
</protein>
<proteinExistence type="predicted"/>
<dbReference type="SUPFAM" id="SSF46689">
    <property type="entry name" value="Homeodomain-like"/>
    <property type="match status" value="1"/>
</dbReference>
<feature type="compositionally biased region" description="Polar residues" evidence="1">
    <location>
        <begin position="80"/>
        <end position="91"/>
    </location>
</feature>
<feature type="region of interest" description="Disordered" evidence="1">
    <location>
        <begin position="71"/>
        <end position="111"/>
    </location>
</feature>
<evidence type="ECO:0000313" key="3">
    <source>
        <dbReference type="Proteomes" id="UP000652761"/>
    </source>
</evidence>
<accession>A0A843TUP2</accession>
<gene>
    <name evidence="2" type="ORF">Taro_005458</name>
</gene>
<dbReference type="OrthoDB" id="608866at2759"/>
<comment type="caution">
    <text evidence="2">The sequence shown here is derived from an EMBL/GenBank/DDBJ whole genome shotgun (WGS) entry which is preliminary data.</text>
</comment>
<keyword evidence="3" id="KW-1185">Reference proteome</keyword>
<organism evidence="2 3">
    <name type="scientific">Colocasia esculenta</name>
    <name type="common">Wild taro</name>
    <name type="synonym">Arum esculentum</name>
    <dbReference type="NCBI Taxonomy" id="4460"/>
    <lineage>
        <taxon>Eukaryota</taxon>
        <taxon>Viridiplantae</taxon>
        <taxon>Streptophyta</taxon>
        <taxon>Embryophyta</taxon>
        <taxon>Tracheophyta</taxon>
        <taxon>Spermatophyta</taxon>
        <taxon>Magnoliopsida</taxon>
        <taxon>Liliopsida</taxon>
        <taxon>Araceae</taxon>
        <taxon>Aroideae</taxon>
        <taxon>Colocasieae</taxon>
        <taxon>Colocasia</taxon>
    </lineage>
</organism>
<dbReference type="Proteomes" id="UP000652761">
    <property type="component" value="Unassembled WGS sequence"/>
</dbReference>
<dbReference type="Gene3D" id="1.10.10.60">
    <property type="entry name" value="Homeodomain-like"/>
    <property type="match status" value="1"/>
</dbReference>
<feature type="region of interest" description="Disordered" evidence="1">
    <location>
        <begin position="313"/>
        <end position="346"/>
    </location>
</feature>
<feature type="region of interest" description="Disordered" evidence="1">
    <location>
        <begin position="365"/>
        <end position="396"/>
    </location>
</feature>
<dbReference type="EMBL" id="NMUH01000154">
    <property type="protein sequence ID" value="MQL73114.1"/>
    <property type="molecule type" value="Genomic_DNA"/>
</dbReference>
<dbReference type="CDD" id="cd11660">
    <property type="entry name" value="SANT_TRF"/>
    <property type="match status" value="1"/>
</dbReference>